<organism evidence="3 4">
    <name type="scientific">Euplotes crassus</name>
    <dbReference type="NCBI Taxonomy" id="5936"/>
    <lineage>
        <taxon>Eukaryota</taxon>
        <taxon>Sar</taxon>
        <taxon>Alveolata</taxon>
        <taxon>Ciliophora</taxon>
        <taxon>Intramacronucleata</taxon>
        <taxon>Spirotrichea</taxon>
        <taxon>Hypotrichia</taxon>
        <taxon>Euplotida</taxon>
        <taxon>Euplotidae</taxon>
        <taxon>Moneuplotes</taxon>
    </lineage>
</organism>
<evidence type="ECO:0000256" key="1">
    <source>
        <dbReference type="SAM" id="Coils"/>
    </source>
</evidence>
<feature type="compositionally biased region" description="Basic and acidic residues" evidence="2">
    <location>
        <begin position="795"/>
        <end position="811"/>
    </location>
</feature>
<protein>
    <submittedName>
        <fullName evidence="3">Uncharacterized protein</fullName>
    </submittedName>
</protein>
<feature type="compositionally biased region" description="Polar residues" evidence="2">
    <location>
        <begin position="447"/>
        <end position="466"/>
    </location>
</feature>
<feature type="compositionally biased region" description="Basic residues" evidence="2">
    <location>
        <begin position="499"/>
        <end position="517"/>
    </location>
</feature>
<evidence type="ECO:0000313" key="3">
    <source>
        <dbReference type="EMBL" id="CAI2377073.1"/>
    </source>
</evidence>
<feature type="compositionally biased region" description="Acidic residues" evidence="2">
    <location>
        <begin position="474"/>
        <end position="486"/>
    </location>
</feature>
<keyword evidence="1" id="KW-0175">Coiled coil</keyword>
<feature type="compositionally biased region" description="Basic and acidic residues" evidence="2">
    <location>
        <begin position="208"/>
        <end position="218"/>
    </location>
</feature>
<name>A0AAD1XQL1_EUPCR</name>
<sequence>MSELSSRQEPMGTREGYKQTYASGGIEFHNQMRAFDQYHKEMQSRIEMFTRKIEAKEKNTEKFKEVRKKELERELDFLEESLAKTRIENERKLKLANDKVNINEHRKAAILSRKDLINDKLKFMRDLHQFDPRWKDKLRAKKQMELNRLEQRKTQIQTYADGVDQELDHQIKDTKYDIYQLQKYSEIRETLLRERQKENDANLFKALHGGDQREHPAKEVTIGGKQEYEDEYSEEEEEEEESKKLPPKRDTRHKTHKYPKEEHKDPVIKDEDKEDSSPSKNFLEERRESNRSEDDLLRRLEEKKLKRQESYNKRKQDREEKEKQAELERQDKFKKDKLAREKQRIKEQEEKAQKLRLEAEEKERKRKQEEKEREEKRKALEDKLREENQRKEDMLKAKKEAEKAKAEKAKAEKAKADKAKADKAKADKAKADKEKAEKAKNDNKDNQQMNYQRKSLMKSSRTQSRPSYGKTIEDEGDSEDEDETEDNFGGFQGSFRQGQKLKRVTPRSTPKVKHKYGKLSSLLQRARDIFNERNTKKPKPKQVKVTKKKIVAGKYGELSRILQRARIELEKKDQNDPQRVNEIEVAGIDSSLQTSFYEEGEGSEVTEGEIPELFEYIRRTEPAKKNSIVKNLFNFIDTFKEFESGNLFNFDIYISQLYSEIYDGGDTWQRNSKTAHVENCMKLLVCIMLSEKESNFSQVKFTSDSGKFSKSQNCTLPEITKYMTSPYAKDLFTKIYIRLIDDGYLNFDQNTKLNLCRNLSRCLVDEKFEHLVTKIIMKCLEQDAKNRSKHFGKIEIDDQDLEKPSKKEESKKKSKNAKQMVRTKEGRKGLVIIQQATDAERYKYSQILVKFIEENMTKAKSKNKLYNLDECDDPSMSEKICEHVYEINLKNKAGKTLSVEVACGLLMQLLRTRGNENIHPDDLDEDNNNITSEEIRRLIQDKGCANLYELIYDHMLNAIEAKKSTISYCSRYLSEALLNFPNAAPQDKKYIENSIASSMKREINKRELNKSSNAREMMNKQFSPQNSDEDNPGVVMGMKKKKKNKGPEININDFGFDATDHQAIEVEDEYLDDFESFSDP</sequence>
<evidence type="ECO:0000313" key="4">
    <source>
        <dbReference type="Proteomes" id="UP001295684"/>
    </source>
</evidence>
<feature type="region of interest" description="Disordered" evidence="2">
    <location>
        <begin position="205"/>
        <end position="518"/>
    </location>
</feature>
<feature type="region of interest" description="Disordered" evidence="2">
    <location>
        <begin position="795"/>
        <end position="820"/>
    </location>
</feature>
<reference evidence="3" key="1">
    <citation type="submission" date="2023-07" db="EMBL/GenBank/DDBJ databases">
        <authorList>
            <consortium name="AG Swart"/>
            <person name="Singh M."/>
            <person name="Singh A."/>
            <person name="Seah K."/>
            <person name="Emmerich C."/>
        </authorList>
    </citation>
    <scope>NUCLEOTIDE SEQUENCE</scope>
    <source>
        <strain evidence="3">DP1</strain>
    </source>
</reference>
<accession>A0AAD1XQL1</accession>
<dbReference type="Proteomes" id="UP001295684">
    <property type="component" value="Unassembled WGS sequence"/>
</dbReference>
<proteinExistence type="predicted"/>
<dbReference type="AlphaFoldDB" id="A0AAD1XQL1"/>
<feature type="compositionally biased region" description="Basic and acidic residues" evidence="2">
    <location>
        <begin position="258"/>
        <end position="445"/>
    </location>
</feature>
<comment type="caution">
    <text evidence="3">The sequence shown here is derived from an EMBL/GenBank/DDBJ whole genome shotgun (WGS) entry which is preliminary data.</text>
</comment>
<feature type="coiled-coil region" evidence="1">
    <location>
        <begin position="39"/>
        <end position="88"/>
    </location>
</feature>
<dbReference type="EMBL" id="CAMPGE010018677">
    <property type="protein sequence ID" value="CAI2377073.1"/>
    <property type="molecule type" value="Genomic_DNA"/>
</dbReference>
<feature type="compositionally biased region" description="Acidic residues" evidence="2">
    <location>
        <begin position="228"/>
        <end position="240"/>
    </location>
</feature>
<gene>
    <name evidence="3" type="ORF">ECRASSUSDP1_LOCUS18454</name>
</gene>
<evidence type="ECO:0000256" key="2">
    <source>
        <dbReference type="SAM" id="MobiDB-lite"/>
    </source>
</evidence>
<keyword evidence="4" id="KW-1185">Reference proteome</keyword>
<feature type="region of interest" description="Disordered" evidence="2">
    <location>
        <begin position="1020"/>
        <end position="1054"/>
    </location>
</feature>